<evidence type="ECO:0000256" key="10">
    <source>
        <dbReference type="ARBA" id="ARBA00023163"/>
    </source>
</evidence>
<dbReference type="InterPro" id="IPR004026">
    <property type="entry name" value="Ada_DNA_repair_Zn-bd"/>
</dbReference>
<dbReference type="EMBL" id="UNRR01000039">
    <property type="protein sequence ID" value="SYZ79595.1"/>
    <property type="molecule type" value="Genomic_DNA"/>
</dbReference>
<dbReference type="RefSeq" id="WP_119093730.1">
    <property type="nucleotide sequence ID" value="NZ_UNRR01000039.1"/>
</dbReference>
<evidence type="ECO:0000256" key="2">
    <source>
        <dbReference type="ARBA" id="ARBA00022603"/>
    </source>
</evidence>
<dbReference type="Pfam" id="PF02805">
    <property type="entry name" value="Ada_Zn_binding"/>
    <property type="match status" value="1"/>
</dbReference>
<keyword evidence="3" id="KW-0808">Transferase</keyword>
<keyword evidence="4" id="KW-0479">Metal-binding</keyword>
<dbReference type="Pfam" id="PF12833">
    <property type="entry name" value="HTH_18"/>
    <property type="match status" value="1"/>
</dbReference>
<dbReference type="GO" id="GO:0043565">
    <property type="term" value="F:sequence-specific DNA binding"/>
    <property type="evidence" value="ECO:0007669"/>
    <property type="project" value="InterPro"/>
</dbReference>
<evidence type="ECO:0000256" key="3">
    <source>
        <dbReference type="ARBA" id="ARBA00022679"/>
    </source>
</evidence>
<evidence type="ECO:0000256" key="5">
    <source>
        <dbReference type="ARBA" id="ARBA00022763"/>
    </source>
</evidence>
<evidence type="ECO:0000256" key="4">
    <source>
        <dbReference type="ARBA" id="ARBA00022723"/>
    </source>
</evidence>
<keyword evidence="5" id="KW-0227">DNA damage</keyword>
<dbReference type="GO" id="GO:0008270">
    <property type="term" value="F:zinc ion binding"/>
    <property type="evidence" value="ECO:0007669"/>
    <property type="project" value="InterPro"/>
</dbReference>
<keyword evidence="6" id="KW-0862">Zinc</keyword>
<dbReference type="InterPro" id="IPR035451">
    <property type="entry name" value="Ada-like_dom_sf"/>
</dbReference>
<gene>
    <name evidence="13" type="ORF">TART1_2468</name>
</gene>
<dbReference type="GO" id="GO:0032259">
    <property type="term" value="P:methylation"/>
    <property type="evidence" value="ECO:0007669"/>
    <property type="project" value="UniProtKB-KW"/>
</dbReference>
<dbReference type="OrthoDB" id="2713997at2"/>
<evidence type="ECO:0000313" key="13">
    <source>
        <dbReference type="EMBL" id="SYZ79595.1"/>
    </source>
</evidence>
<keyword evidence="7" id="KW-0805">Transcription regulation</keyword>
<dbReference type="Proteomes" id="UP000262072">
    <property type="component" value="Unassembled WGS sequence"/>
</dbReference>
<dbReference type="PROSITE" id="PS01124">
    <property type="entry name" value="HTH_ARAC_FAMILY_2"/>
    <property type="match status" value="1"/>
</dbReference>
<evidence type="ECO:0000256" key="9">
    <source>
        <dbReference type="ARBA" id="ARBA00023159"/>
    </source>
</evidence>
<accession>A0A383THJ6</accession>
<evidence type="ECO:0000313" key="14">
    <source>
        <dbReference type="Proteomes" id="UP000262072"/>
    </source>
</evidence>
<dbReference type="PIRSF" id="PIRSF000408">
    <property type="entry name" value="Alkyltransferas_AdaA"/>
    <property type="match status" value="1"/>
</dbReference>
<dbReference type="InterPro" id="IPR018062">
    <property type="entry name" value="HTH_AraC-typ_CS"/>
</dbReference>
<dbReference type="PROSITE" id="PS00041">
    <property type="entry name" value="HTH_ARAC_FAMILY_1"/>
    <property type="match status" value="1"/>
</dbReference>
<feature type="domain" description="HTH araC/xylS-type" evidence="12">
    <location>
        <begin position="88"/>
        <end position="186"/>
    </location>
</feature>
<evidence type="ECO:0000256" key="6">
    <source>
        <dbReference type="ARBA" id="ARBA00022833"/>
    </source>
</evidence>
<dbReference type="GO" id="GO:0003700">
    <property type="term" value="F:DNA-binding transcription factor activity"/>
    <property type="evidence" value="ECO:0007669"/>
    <property type="project" value="InterPro"/>
</dbReference>
<evidence type="ECO:0000256" key="11">
    <source>
        <dbReference type="ARBA" id="ARBA00023204"/>
    </source>
</evidence>
<dbReference type="SUPFAM" id="SSF57884">
    <property type="entry name" value="Ada DNA repair protein, N-terminal domain (N-Ada 10)"/>
    <property type="match status" value="1"/>
</dbReference>
<dbReference type="PANTHER" id="PTHR43280:SF28">
    <property type="entry name" value="HTH-TYPE TRANSCRIPTIONAL ACTIVATOR RHAS"/>
    <property type="match status" value="1"/>
</dbReference>
<reference evidence="14" key="1">
    <citation type="submission" date="2018-05" db="EMBL/GenBank/DDBJ databases">
        <authorList>
            <person name="Strepis N."/>
        </authorList>
    </citation>
    <scope>NUCLEOTIDE SEQUENCE [LARGE SCALE GENOMIC DNA]</scope>
</reference>
<dbReference type="PANTHER" id="PTHR43280">
    <property type="entry name" value="ARAC-FAMILY TRANSCRIPTIONAL REGULATOR"/>
    <property type="match status" value="1"/>
</dbReference>
<dbReference type="InterPro" id="IPR016220">
    <property type="entry name" value="Me-P-triester_DNA_alkyl-Trfase"/>
</dbReference>
<dbReference type="Gene3D" id="1.10.10.60">
    <property type="entry name" value="Homeodomain-like"/>
    <property type="match status" value="1"/>
</dbReference>
<dbReference type="Gene3D" id="3.40.10.10">
    <property type="entry name" value="DNA Methylphosphotriester Repair Domain"/>
    <property type="match status" value="1"/>
</dbReference>
<dbReference type="AlphaFoldDB" id="A0A383THJ6"/>
<dbReference type="InterPro" id="IPR018060">
    <property type="entry name" value="HTH_AraC"/>
</dbReference>
<keyword evidence="2" id="KW-0489">Methyltransferase</keyword>
<dbReference type="GO" id="GO:0006281">
    <property type="term" value="P:DNA repair"/>
    <property type="evidence" value="ECO:0007669"/>
    <property type="project" value="UniProtKB-KW"/>
</dbReference>
<evidence type="ECO:0000256" key="7">
    <source>
        <dbReference type="ARBA" id="ARBA00023015"/>
    </source>
</evidence>
<dbReference type="SMART" id="SM00342">
    <property type="entry name" value="HTH_ARAC"/>
    <property type="match status" value="1"/>
</dbReference>
<evidence type="ECO:0000256" key="8">
    <source>
        <dbReference type="ARBA" id="ARBA00023125"/>
    </source>
</evidence>
<protein>
    <recommendedName>
        <fullName evidence="12">HTH araC/xylS-type domain-containing protein</fullName>
    </recommendedName>
</protein>
<evidence type="ECO:0000259" key="12">
    <source>
        <dbReference type="PROSITE" id="PS01124"/>
    </source>
</evidence>
<dbReference type="InterPro" id="IPR009057">
    <property type="entry name" value="Homeodomain-like_sf"/>
</dbReference>
<proteinExistence type="predicted"/>
<sequence length="197" mass="22781">MAADRAEQAVNVEQWQAINERDQRFDGEFFYADKNTQLYCKPSCSSRLPKFNHVCIFISAEAAEANGYSPCRRCRPNGNAVTDLEWANQAERFIHSHYQNPLSVNRIAEACHGPSSELQQIFIRIYGVSLMDYLDRVRMDQARYLLIHSGRFIKQIAELVGIPSAAEFSRKFKEKEGLTPTLYRRCVRKRERGQDLL</sequence>
<organism evidence="13 14">
    <name type="scientific">Trichococcus shcherbakoviae</name>
    <dbReference type="NCBI Taxonomy" id="2094020"/>
    <lineage>
        <taxon>Bacteria</taxon>
        <taxon>Bacillati</taxon>
        <taxon>Bacillota</taxon>
        <taxon>Bacilli</taxon>
        <taxon>Lactobacillales</taxon>
        <taxon>Carnobacteriaceae</taxon>
        <taxon>Trichococcus</taxon>
    </lineage>
</organism>
<keyword evidence="10" id="KW-0804">Transcription</keyword>
<keyword evidence="9" id="KW-0010">Activator</keyword>
<dbReference type="SUPFAM" id="SSF46689">
    <property type="entry name" value="Homeodomain-like"/>
    <property type="match status" value="2"/>
</dbReference>
<keyword evidence="8" id="KW-0238">DNA-binding</keyword>
<name>A0A383THJ6_9LACT</name>
<dbReference type="GO" id="GO:0008168">
    <property type="term" value="F:methyltransferase activity"/>
    <property type="evidence" value="ECO:0007669"/>
    <property type="project" value="UniProtKB-KW"/>
</dbReference>
<comment type="cofactor">
    <cofactor evidence="1">
        <name>Zn(2+)</name>
        <dbReference type="ChEBI" id="CHEBI:29105"/>
    </cofactor>
</comment>
<evidence type="ECO:0000256" key="1">
    <source>
        <dbReference type="ARBA" id="ARBA00001947"/>
    </source>
</evidence>
<keyword evidence="11" id="KW-0234">DNA repair</keyword>